<dbReference type="PANTHER" id="PTHR48094:SF19">
    <property type="entry name" value="DJ-1_PFPI DOMAIN-CONTAINING PROTEIN"/>
    <property type="match status" value="1"/>
</dbReference>
<organism evidence="2 3">
    <name type="scientific">Roseateles amylovorans</name>
    <dbReference type="NCBI Taxonomy" id="2978473"/>
    <lineage>
        <taxon>Bacteria</taxon>
        <taxon>Pseudomonadati</taxon>
        <taxon>Pseudomonadota</taxon>
        <taxon>Betaproteobacteria</taxon>
        <taxon>Burkholderiales</taxon>
        <taxon>Sphaerotilaceae</taxon>
        <taxon>Roseateles</taxon>
    </lineage>
</organism>
<gene>
    <name evidence="2" type="ORF">N4261_21820</name>
</gene>
<keyword evidence="3" id="KW-1185">Reference proteome</keyword>
<evidence type="ECO:0000259" key="1">
    <source>
        <dbReference type="Pfam" id="PF01965"/>
    </source>
</evidence>
<sequence>MSTELRTVHLYLFDGFADWEAAFAVAGINNPEFQREPGTWQVRTVAAAGASLVRSMGGLAVLPDQRLSTLFPDDTSMLILPGGPGWDQGEHLEAAGKAKDILDHGGQVAAICGATAGLARLGILDQRRHTSNAASYLNGTGYAGGEHYVDEPVVDESGLITAGGMSALEFAQAIFQRLGVYEDEVLDAWYQVNKTGKSSWYAKMAAAAGGSASGGATRD</sequence>
<dbReference type="PANTHER" id="PTHR48094">
    <property type="entry name" value="PROTEIN/NUCLEIC ACID DEGLYCASE DJ-1-RELATED"/>
    <property type="match status" value="1"/>
</dbReference>
<dbReference type="Proteomes" id="UP001064933">
    <property type="component" value="Chromosome"/>
</dbReference>
<dbReference type="InterPro" id="IPR029062">
    <property type="entry name" value="Class_I_gatase-like"/>
</dbReference>
<protein>
    <submittedName>
        <fullName evidence="2">DJ-1/PfpI family protein</fullName>
    </submittedName>
</protein>
<dbReference type="InterPro" id="IPR050325">
    <property type="entry name" value="Prot/Nucl_acid_deglycase"/>
</dbReference>
<dbReference type="Gene3D" id="3.40.50.880">
    <property type="match status" value="1"/>
</dbReference>
<dbReference type="EMBL" id="CP104562">
    <property type="protein sequence ID" value="UXH77595.1"/>
    <property type="molecule type" value="Genomic_DNA"/>
</dbReference>
<dbReference type="InterPro" id="IPR002818">
    <property type="entry name" value="DJ-1/PfpI"/>
</dbReference>
<dbReference type="SUPFAM" id="SSF52317">
    <property type="entry name" value="Class I glutamine amidotransferase-like"/>
    <property type="match status" value="1"/>
</dbReference>
<name>A0ABY6AYD6_9BURK</name>
<evidence type="ECO:0000313" key="3">
    <source>
        <dbReference type="Proteomes" id="UP001064933"/>
    </source>
</evidence>
<reference evidence="2" key="1">
    <citation type="submission" date="2022-10" db="EMBL/GenBank/DDBJ databases">
        <title>Characterization and whole genome sequencing of a new Roseateles species, isolated from fresh water.</title>
        <authorList>
            <person name="Guliayeva D.Y."/>
            <person name="Akhremchuk A.E."/>
            <person name="Sikolenko M.A."/>
            <person name="Valentovich L.N."/>
            <person name="Sidarenka A.V."/>
        </authorList>
    </citation>
    <scope>NUCLEOTIDE SEQUENCE</scope>
    <source>
        <strain evidence="2">BIM B-1768</strain>
    </source>
</reference>
<dbReference type="Pfam" id="PF01965">
    <property type="entry name" value="DJ-1_PfpI"/>
    <property type="match status" value="1"/>
</dbReference>
<accession>A0ABY6AYD6</accession>
<feature type="domain" description="DJ-1/PfpI" evidence="1">
    <location>
        <begin position="7"/>
        <end position="175"/>
    </location>
</feature>
<dbReference type="RefSeq" id="WP_261757346.1">
    <property type="nucleotide sequence ID" value="NZ_CP104562.2"/>
</dbReference>
<evidence type="ECO:0000313" key="2">
    <source>
        <dbReference type="EMBL" id="UXH77595.1"/>
    </source>
</evidence>
<proteinExistence type="predicted"/>